<comment type="caution">
    <text evidence="1">The sequence shown here is derived from an EMBL/GenBank/DDBJ whole genome shotgun (WGS) entry which is preliminary data.</text>
</comment>
<dbReference type="AlphaFoldDB" id="A0AAD3XG70"/>
<dbReference type="EMBL" id="BSYO01000004">
    <property type="protein sequence ID" value="GMH03403.1"/>
    <property type="molecule type" value="Genomic_DNA"/>
</dbReference>
<name>A0AAD3XG70_NEPGR</name>
<keyword evidence="2" id="KW-1185">Reference proteome</keyword>
<gene>
    <name evidence="1" type="ORF">Nepgr_005242</name>
</gene>
<reference evidence="1" key="1">
    <citation type="submission" date="2023-05" db="EMBL/GenBank/DDBJ databases">
        <title>Nepenthes gracilis genome sequencing.</title>
        <authorList>
            <person name="Fukushima K."/>
        </authorList>
    </citation>
    <scope>NUCLEOTIDE SEQUENCE</scope>
    <source>
        <strain evidence="1">SING2019-196</strain>
    </source>
</reference>
<dbReference type="Proteomes" id="UP001279734">
    <property type="component" value="Unassembled WGS sequence"/>
</dbReference>
<proteinExistence type="predicted"/>
<evidence type="ECO:0000313" key="1">
    <source>
        <dbReference type="EMBL" id="GMH03403.1"/>
    </source>
</evidence>
<accession>A0AAD3XG70</accession>
<protein>
    <submittedName>
        <fullName evidence="1">Uncharacterized protein</fullName>
    </submittedName>
</protein>
<sequence length="149" mass="16875">MVSAKLPVNLFQKQAGNYHLKIAQQFVLKSRSAKAVRQFGLKMQPSIYFRKATRQIGFKSRPVIITKKLSGNFPHKQSVIFVSPKAGQHLSPQCCPVICFTKQASIFLTKSAWHFCLTKTRPAFVSSMLPDNLFHKAGRHFPRKNSPAF</sequence>
<organism evidence="1 2">
    <name type="scientific">Nepenthes gracilis</name>
    <name type="common">Slender pitcher plant</name>
    <dbReference type="NCBI Taxonomy" id="150966"/>
    <lineage>
        <taxon>Eukaryota</taxon>
        <taxon>Viridiplantae</taxon>
        <taxon>Streptophyta</taxon>
        <taxon>Embryophyta</taxon>
        <taxon>Tracheophyta</taxon>
        <taxon>Spermatophyta</taxon>
        <taxon>Magnoliopsida</taxon>
        <taxon>eudicotyledons</taxon>
        <taxon>Gunneridae</taxon>
        <taxon>Pentapetalae</taxon>
        <taxon>Caryophyllales</taxon>
        <taxon>Nepenthaceae</taxon>
        <taxon>Nepenthes</taxon>
    </lineage>
</organism>
<evidence type="ECO:0000313" key="2">
    <source>
        <dbReference type="Proteomes" id="UP001279734"/>
    </source>
</evidence>